<dbReference type="EMBL" id="CP045121">
    <property type="protein sequence ID" value="QIN79848.1"/>
    <property type="molecule type" value="Genomic_DNA"/>
</dbReference>
<organism evidence="1 2">
    <name type="scientific">Rubrobacter marinus</name>
    <dbReference type="NCBI Taxonomy" id="2653852"/>
    <lineage>
        <taxon>Bacteria</taxon>
        <taxon>Bacillati</taxon>
        <taxon>Actinomycetota</taxon>
        <taxon>Rubrobacteria</taxon>
        <taxon>Rubrobacterales</taxon>
        <taxon>Rubrobacteraceae</taxon>
        <taxon>Rubrobacter</taxon>
    </lineage>
</organism>
<reference evidence="1 2" key="1">
    <citation type="submission" date="2019-10" db="EMBL/GenBank/DDBJ databases">
        <title>Rubrobacter sp nov SCSIO 52915 isolated from a deep-sea sediment in the South China Sea.</title>
        <authorList>
            <person name="Chen R.W."/>
        </authorList>
    </citation>
    <scope>NUCLEOTIDE SEQUENCE [LARGE SCALE GENOMIC DNA]</scope>
    <source>
        <strain evidence="1 2">SCSIO 52915</strain>
    </source>
</reference>
<dbReference type="AlphaFoldDB" id="A0A6G8Q092"/>
<name>A0A6G8Q092_9ACTN</name>
<accession>A0A6G8Q092</accession>
<dbReference type="InterPro" id="IPR012349">
    <property type="entry name" value="Split_barrel_FMN-bd"/>
</dbReference>
<dbReference type="RefSeq" id="WP_166397520.1">
    <property type="nucleotide sequence ID" value="NZ_CP045121.1"/>
</dbReference>
<dbReference type="Proteomes" id="UP000502706">
    <property type="component" value="Chromosome"/>
</dbReference>
<dbReference type="SUPFAM" id="SSF50475">
    <property type="entry name" value="FMN-binding split barrel"/>
    <property type="match status" value="1"/>
</dbReference>
<keyword evidence="2" id="KW-1185">Reference proteome</keyword>
<proteinExistence type="predicted"/>
<dbReference type="KEGG" id="rmar:GBA65_16400"/>
<dbReference type="Pfam" id="PF04075">
    <property type="entry name" value="F420H2_quin_red"/>
    <property type="match status" value="1"/>
</dbReference>
<evidence type="ECO:0000313" key="2">
    <source>
        <dbReference type="Proteomes" id="UP000502706"/>
    </source>
</evidence>
<protein>
    <submittedName>
        <fullName evidence="1">DUF385 domain-containing protein</fullName>
    </submittedName>
</protein>
<evidence type="ECO:0000313" key="1">
    <source>
        <dbReference type="EMBL" id="QIN79848.1"/>
    </source>
</evidence>
<sequence length="120" mass="13642">MTDPARLAAEEYCYLTTTGRVTASPHEIEIWFALVPERDTLYMLSGGGDRADWVKNLRRDPRVTVRIDGVTFSGRARDPADDGEDDLARRLLVEKYERVPGRLANWRRNALPIAVDLERG</sequence>
<dbReference type="Gene3D" id="2.30.110.10">
    <property type="entry name" value="Electron Transport, Fmn-binding Protein, Chain A"/>
    <property type="match status" value="1"/>
</dbReference>
<dbReference type="GO" id="GO:0016491">
    <property type="term" value="F:oxidoreductase activity"/>
    <property type="evidence" value="ECO:0007669"/>
    <property type="project" value="InterPro"/>
</dbReference>
<dbReference type="InterPro" id="IPR004378">
    <property type="entry name" value="F420H2_quin_Rdtase"/>
</dbReference>
<gene>
    <name evidence="1" type="ORF">GBA65_16400</name>
</gene>